<evidence type="ECO:0000259" key="1">
    <source>
        <dbReference type="PROSITE" id="PS50013"/>
    </source>
</evidence>
<organism evidence="2 3">
    <name type="scientific">Rhizoclosmatium globosum</name>
    <dbReference type="NCBI Taxonomy" id="329046"/>
    <lineage>
        <taxon>Eukaryota</taxon>
        <taxon>Fungi</taxon>
        <taxon>Fungi incertae sedis</taxon>
        <taxon>Chytridiomycota</taxon>
        <taxon>Chytridiomycota incertae sedis</taxon>
        <taxon>Chytridiomycetes</taxon>
        <taxon>Chytridiales</taxon>
        <taxon>Chytriomycetaceae</taxon>
        <taxon>Rhizoclosmatium</taxon>
    </lineage>
</organism>
<dbReference type="CDD" id="cd00024">
    <property type="entry name" value="CD_CSD"/>
    <property type="match status" value="1"/>
</dbReference>
<proteinExistence type="predicted"/>
<dbReference type="InterPro" id="IPR000953">
    <property type="entry name" value="Chromo/chromo_shadow_dom"/>
</dbReference>
<dbReference type="OrthoDB" id="2146339at2759"/>
<dbReference type="SMART" id="SM00298">
    <property type="entry name" value="CHROMO"/>
    <property type="match status" value="1"/>
</dbReference>
<dbReference type="PROSITE" id="PS50013">
    <property type="entry name" value="CHROMO_2"/>
    <property type="match status" value="1"/>
</dbReference>
<dbReference type="AlphaFoldDB" id="A0A1Y2C1D8"/>
<sequence length="206" mass="23682">MFGRLLNNFTDYSFDQVNTLSLEELQDRADHLHSLIFPIVKENLDHYRRSMATSFSKRHKVGHDLFPIDSYVITVPDNRKNKAEARYEGPFRVVKRTTGGTYQLLDADGRLLGRNYAPQQLKLVSGNTSFLPTTEVEAILERRQLPNSAEAEYLVSWKGYPESHNEWIPFSSFHDVQIVKEFNDNANPNPAKRKARTAIATAKKQK</sequence>
<dbReference type="Pfam" id="PF00385">
    <property type="entry name" value="Chromo"/>
    <property type="match status" value="1"/>
</dbReference>
<dbReference type="EMBL" id="MCGO01000034">
    <property type="protein sequence ID" value="ORY40697.1"/>
    <property type="molecule type" value="Genomic_DNA"/>
</dbReference>
<reference evidence="2 3" key="1">
    <citation type="submission" date="2016-07" db="EMBL/GenBank/DDBJ databases">
        <title>Pervasive Adenine N6-methylation of Active Genes in Fungi.</title>
        <authorList>
            <consortium name="DOE Joint Genome Institute"/>
            <person name="Mondo S.J."/>
            <person name="Dannebaum R.O."/>
            <person name="Kuo R.C."/>
            <person name="Labutti K."/>
            <person name="Haridas S."/>
            <person name="Kuo A."/>
            <person name="Salamov A."/>
            <person name="Ahrendt S.R."/>
            <person name="Lipzen A."/>
            <person name="Sullivan W."/>
            <person name="Andreopoulos W.B."/>
            <person name="Clum A."/>
            <person name="Lindquist E."/>
            <person name="Daum C."/>
            <person name="Ramamoorthy G.K."/>
            <person name="Gryganskyi A."/>
            <person name="Culley D."/>
            <person name="Magnuson J.K."/>
            <person name="James T.Y."/>
            <person name="O'Malley M.A."/>
            <person name="Stajich J.E."/>
            <person name="Spatafora J.W."/>
            <person name="Visel A."/>
            <person name="Grigoriev I.V."/>
        </authorList>
    </citation>
    <scope>NUCLEOTIDE SEQUENCE [LARGE SCALE GENOMIC DNA]</scope>
    <source>
        <strain evidence="2 3">JEL800</strain>
    </source>
</reference>
<gene>
    <name evidence="2" type="ORF">BCR33DRAFT_699345</name>
</gene>
<feature type="domain" description="Chromo" evidence="1">
    <location>
        <begin position="134"/>
        <end position="194"/>
    </location>
</feature>
<evidence type="ECO:0000313" key="3">
    <source>
        <dbReference type="Proteomes" id="UP000193642"/>
    </source>
</evidence>
<dbReference type="STRING" id="329046.A0A1Y2C1D8"/>
<dbReference type="Gene3D" id="2.40.50.40">
    <property type="match status" value="1"/>
</dbReference>
<dbReference type="SUPFAM" id="SSF54160">
    <property type="entry name" value="Chromo domain-like"/>
    <property type="match status" value="1"/>
</dbReference>
<dbReference type="Proteomes" id="UP000193642">
    <property type="component" value="Unassembled WGS sequence"/>
</dbReference>
<accession>A0A1Y2C1D8</accession>
<dbReference type="InterPro" id="IPR023780">
    <property type="entry name" value="Chromo_domain"/>
</dbReference>
<protein>
    <recommendedName>
        <fullName evidence="1">Chromo domain-containing protein</fullName>
    </recommendedName>
</protein>
<name>A0A1Y2C1D8_9FUNG</name>
<evidence type="ECO:0000313" key="2">
    <source>
        <dbReference type="EMBL" id="ORY40697.1"/>
    </source>
</evidence>
<dbReference type="InterPro" id="IPR016197">
    <property type="entry name" value="Chromo-like_dom_sf"/>
</dbReference>
<comment type="caution">
    <text evidence="2">The sequence shown here is derived from an EMBL/GenBank/DDBJ whole genome shotgun (WGS) entry which is preliminary data.</text>
</comment>
<keyword evidence="3" id="KW-1185">Reference proteome</keyword>